<gene>
    <name evidence="2" type="ORF">EW146_g8843</name>
</gene>
<feature type="region of interest" description="Disordered" evidence="1">
    <location>
        <begin position="356"/>
        <end position="378"/>
    </location>
</feature>
<evidence type="ECO:0000313" key="3">
    <source>
        <dbReference type="Proteomes" id="UP000310158"/>
    </source>
</evidence>
<protein>
    <submittedName>
        <fullName evidence="2">Uncharacterized protein</fullName>
    </submittedName>
</protein>
<comment type="caution">
    <text evidence="2">The sequence shown here is derived from an EMBL/GenBank/DDBJ whole genome shotgun (WGS) entry which is preliminary data.</text>
</comment>
<dbReference type="OrthoDB" id="3215534at2759"/>
<reference evidence="2 3" key="1">
    <citation type="submission" date="2019-02" db="EMBL/GenBank/DDBJ databases">
        <title>Genome sequencing of the rare red list fungi Bondarzewia mesenterica.</title>
        <authorList>
            <person name="Buettner E."/>
            <person name="Kellner H."/>
        </authorList>
    </citation>
    <scope>NUCLEOTIDE SEQUENCE [LARGE SCALE GENOMIC DNA]</scope>
    <source>
        <strain evidence="2 3">DSM 108281</strain>
    </source>
</reference>
<feature type="region of interest" description="Disordered" evidence="1">
    <location>
        <begin position="163"/>
        <end position="238"/>
    </location>
</feature>
<feature type="compositionally biased region" description="Low complexity" evidence="1">
    <location>
        <begin position="278"/>
        <end position="287"/>
    </location>
</feature>
<feature type="compositionally biased region" description="Polar residues" evidence="1">
    <location>
        <begin position="255"/>
        <end position="268"/>
    </location>
</feature>
<feature type="compositionally biased region" description="Low complexity" evidence="1">
    <location>
        <begin position="420"/>
        <end position="434"/>
    </location>
</feature>
<organism evidence="2 3">
    <name type="scientific">Bondarzewia mesenterica</name>
    <dbReference type="NCBI Taxonomy" id="1095465"/>
    <lineage>
        <taxon>Eukaryota</taxon>
        <taxon>Fungi</taxon>
        <taxon>Dikarya</taxon>
        <taxon>Basidiomycota</taxon>
        <taxon>Agaricomycotina</taxon>
        <taxon>Agaricomycetes</taxon>
        <taxon>Russulales</taxon>
        <taxon>Bondarzewiaceae</taxon>
        <taxon>Bondarzewia</taxon>
    </lineage>
</organism>
<feature type="compositionally biased region" description="Basic and acidic residues" evidence="1">
    <location>
        <begin position="18"/>
        <end position="38"/>
    </location>
</feature>
<feature type="compositionally biased region" description="Polar residues" evidence="1">
    <location>
        <begin position="732"/>
        <end position="744"/>
    </location>
</feature>
<accession>A0A4S4LBI7</accession>
<feature type="region of interest" description="Disordered" evidence="1">
    <location>
        <begin position="1"/>
        <end position="121"/>
    </location>
</feature>
<evidence type="ECO:0000256" key="1">
    <source>
        <dbReference type="SAM" id="MobiDB-lite"/>
    </source>
</evidence>
<feature type="region of interest" description="Disordered" evidence="1">
    <location>
        <begin position="558"/>
        <end position="705"/>
    </location>
</feature>
<sequence length="897" mass="98146">MNINENDDGSDYDILPEVGRKKQHISDSDDESSTEKAPSRRITMSPVDSEYDSMPAPRRFSATTSNPDPLDVTRSDANPPDAAPSNSTLGVSPSQSRASSNSAPSTLSPSISIPVENPFLRNPSSWKLPSTSAFSVYANQPPTLLTVAAPAPAPALVAPAPATAVEPVPSKTETQEMMPEKAITGKKKERKEKENRRWRVQGYVNQPELSAQNGGTVRGLKGPGPYNSLYRAHTKSPAPLVPSSIVKAATKGKKSTSVIRQSLPSSHAHSVHSEANRSASTATMPPSSAVPPLPVPPPNTSIHEEPQFDSYPSTDYGETRHHNHPSVPMPTPPSSSSRAASLHTITLDFSLHEQKADANRTAGRGPEYDGQTARQSVGRDITDYQYDHQSLRSTPAPTPASRSASPPAPYQAPPSPSPSARPYSPSRLRYSASATTPAPKLRMVTLLIDDRRSGFDELAEISVPLKPANDFEGGYWADAGEVCEQLQSGPSRIDGPAKVYAMRGKYRQTLMRVSANNVETTKSANLRVAKDKSLSIFVEGLASARAWTGYDNPGCLPSHPPQIMPITNTDVEMNSPSPTYVSPSQPSQPLTPFSLSSHSMQGSPRRSMSRTSSKRKRASSRDSRLSYEIPARSPAYPRCPPSHVYRSSESERKDRHSHDDNEVVEVKSGLSNPLPKKSRRDAGDGISVDAPRLERRPRHVQAAHEPVDEHAYRVRDKYQYNEPSPAVAASSIEVSPQRDNVDSSSRVRHASKNASTTIANYMRSVIKYQHGWLMYTDRRARTLSHEHAVKQCWFVQDMMHKFVGSWTPKELGEYQGRTIEPEHVAAALEVSLAWYNECRQILSLLVKFGVGGNLYEDDRVVAIAMDKTLKVSPGELPTELLNLLRAVEADWIANTAQ</sequence>
<feature type="compositionally biased region" description="Low complexity" evidence="1">
    <location>
        <begin position="392"/>
        <end position="405"/>
    </location>
</feature>
<name>A0A4S4LBI7_9AGAM</name>
<feature type="compositionally biased region" description="Acidic residues" evidence="1">
    <location>
        <begin position="1"/>
        <end position="11"/>
    </location>
</feature>
<feature type="compositionally biased region" description="Basic and acidic residues" evidence="1">
    <location>
        <begin position="646"/>
        <end position="665"/>
    </location>
</feature>
<feature type="region of interest" description="Disordered" evidence="1">
    <location>
        <begin position="251"/>
        <end position="340"/>
    </location>
</feature>
<proteinExistence type="predicted"/>
<dbReference type="AlphaFoldDB" id="A0A4S4LBI7"/>
<evidence type="ECO:0000313" key="2">
    <source>
        <dbReference type="EMBL" id="THH08905.1"/>
    </source>
</evidence>
<feature type="compositionally biased region" description="Pro residues" evidence="1">
    <location>
        <begin position="406"/>
        <end position="419"/>
    </location>
</feature>
<dbReference type="Proteomes" id="UP000310158">
    <property type="component" value="Unassembled WGS sequence"/>
</dbReference>
<feature type="compositionally biased region" description="Low complexity" evidence="1">
    <location>
        <begin position="92"/>
        <end position="114"/>
    </location>
</feature>
<feature type="compositionally biased region" description="Pro residues" evidence="1">
    <location>
        <begin position="288"/>
        <end position="299"/>
    </location>
</feature>
<keyword evidence="3" id="KW-1185">Reference proteome</keyword>
<dbReference type="EMBL" id="SGPL01000667">
    <property type="protein sequence ID" value="THH08905.1"/>
    <property type="molecule type" value="Genomic_DNA"/>
</dbReference>
<feature type="compositionally biased region" description="Polar residues" evidence="1">
    <location>
        <begin position="565"/>
        <end position="602"/>
    </location>
</feature>
<feature type="region of interest" description="Disordered" evidence="1">
    <location>
        <begin position="390"/>
        <end position="434"/>
    </location>
</feature>
<feature type="compositionally biased region" description="Polar residues" evidence="1">
    <location>
        <begin position="203"/>
        <end position="215"/>
    </location>
</feature>
<feature type="region of interest" description="Disordered" evidence="1">
    <location>
        <begin position="722"/>
        <end position="750"/>
    </location>
</feature>